<comment type="caution">
    <text evidence="2">The sequence shown here is derived from an EMBL/GenBank/DDBJ whole genome shotgun (WGS) entry which is preliminary data.</text>
</comment>
<sequence>MHAKTTMKALLTKGFSFFVFLALPAIIIHIDVRLLGSQVGENSWVEYTQELSLLAIIIIFAYLYKLDRHYRSFAVLLGGFFTCLLIRELDGVFDQIVHGFWKYPAWAVASISCFYAFGLHRVRTLNQLSAFMAHPSFGLMLAAMGVLMVFSRLFGMGELWQAFLQDEYARGVKNLAEEGVELLGYSIALYSVAWYGRTLSVKVRKTPRVVAG</sequence>
<feature type="transmembrane region" description="Helical" evidence="1">
    <location>
        <begin position="99"/>
        <end position="117"/>
    </location>
</feature>
<keyword evidence="1" id="KW-1133">Transmembrane helix</keyword>
<feature type="transmembrane region" description="Helical" evidence="1">
    <location>
        <begin position="137"/>
        <end position="155"/>
    </location>
</feature>
<accession>A0ABT7XW96</accession>
<gene>
    <name evidence="2" type="ORF">QWJ08_01090</name>
</gene>
<dbReference type="Proteomes" id="UP001169719">
    <property type="component" value="Unassembled WGS sequence"/>
</dbReference>
<keyword evidence="1" id="KW-0472">Membrane</keyword>
<feature type="transmembrane region" description="Helical" evidence="1">
    <location>
        <begin position="47"/>
        <end position="64"/>
    </location>
</feature>
<reference evidence="2" key="1">
    <citation type="submission" date="2024-05" db="EMBL/GenBank/DDBJ databases">
        <title>Genome Sequences of Four Agar- Degrading Marine Bacteria.</title>
        <authorList>
            <person name="Phillips E.K."/>
            <person name="Shaffer J.C."/>
            <person name="Henson M.W."/>
            <person name="Temperton B."/>
            <person name="Thrash C.J."/>
            <person name="Martin M.O."/>
        </authorList>
    </citation>
    <scope>NUCLEOTIDE SEQUENCE</scope>
    <source>
        <strain evidence="2">EKP203</strain>
    </source>
</reference>
<keyword evidence="1" id="KW-0812">Transmembrane</keyword>
<evidence type="ECO:0008006" key="4">
    <source>
        <dbReference type="Google" id="ProtNLM"/>
    </source>
</evidence>
<protein>
    <recommendedName>
        <fullName evidence="4">Transporter</fullName>
    </recommendedName>
</protein>
<keyword evidence="3" id="KW-1185">Reference proteome</keyword>
<dbReference type="EMBL" id="JAUEOZ010000001">
    <property type="protein sequence ID" value="MDN2480020.1"/>
    <property type="molecule type" value="Genomic_DNA"/>
</dbReference>
<feature type="transmembrane region" description="Helical" evidence="1">
    <location>
        <begin position="15"/>
        <end position="35"/>
    </location>
</feature>
<dbReference type="RefSeq" id="WP_289960342.1">
    <property type="nucleotide sequence ID" value="NZ_JAUEOZ010000001.1"/>
</dbReference>
<evidence type="ECO:0000256" key="1">
    <source>
        <dbReference type="SAM" id="Phobius"/>
    </source>
</evidence>
<organism evidence="2 3">
    <name type="scientific">Vibrio agarivorans</name>
    <dbReference type="NCBI Taxonomy" id="153622"/>
    <lineage>
        <taxon>Bacteria</taxon>
        <taxon>Pseudomonadati</taxon>
        <taxon>Pseudomonadota</taxon>
        <taxon>Gammaproteobacteria</taxon>
        <taxon>Vibrionales</taxon>
        <taxon>Vibrionaceae</taxon>
        <taxon>Vibrio</taxon>
    </lineage>
</organism>
<evidence type="ECO:0000313" key="2">
    <source>
        <dbReference type="EMBL" id="MDN2480020.1"/>
    </source>
</evidence>
<feature type="transmembrane region" description="Helical" evidence="1">
    <location>
        <begin position="70"/>
        <end position="87"/>
    </location>
</feature>
<evidence type="ECO:0000313" key="3">
    <source>
        <dbReference type="Proteomes" id="UP001169719"/>
    </source>
</evidence>
<name>A0ABT7XW96_9VIBR</name>
<proteinExistence type="predicted"/>